<dbReference type="STRING" id="479431.Namu_5126"/>
<evidence type="ECO:0000313" key="3">
    <source>
        <dbReference type="Proteomes" id="UP000002218"/>
    </source>
</evidence>
<dbReference type="OrthoDB" id="9134299at2"/>
<sequence>MRFVTIDAVVPDRPSDEVFRTLADYARYPELTPVVREVQVWTEAGGDLISSWEVNFRNGILRWTERDVIDTAALRIDFTQTEGDVAEFAGSWWCRGGADGTAVRFEALVDLGIASLAAVLDPIAARTLAETISAILLGLFGDGVRFDAIDHEATEVPTGALPFLKAVAA</sequence>
<protein>
    <submittedName>
        <fullName evidence="2">Cyclase/dehydrase</fullName>
    </submittedName>
</protein>
<evidence type="ECO:0000259" key="1">
    <source>
        <dbReference type="Pfam" id="PF03364"/>
    </source>
</evidence>
<dbReference type="InParanoid" id="C8XBA4"/>
<dbReference type="InterPro" id="IPR023393">
    <property type="entry name" value="START-like_dom_sf"/>
</dbReference>
<name>C8XBA4_NAKMY</name>
<dbReference type="SUPFAM" id="SSF55961">
    <property type="entry name" value="Bet v1-like"/>
    <property type="match status" value="1"/>
</dbReference>
<accession>C8XBA4</accession>
<dbReference type="AlphaFoldDB" id="C8XBA4"/>
<organism evidence="2 3">
    <name type="scientific">Nakamurella multipartita (strain ATCC 700099 / DSM 44233 / CIP 104796 / JCM 9543 / NBRC 105858 / Y-104)</name>
    <name type="common">Microsphaera multipartita</name>
    <dbReference type="NCBI Taxonomy" id="479431"/>
    <lineage>
        <taxon>Bacteria</taxon>
        <taxon>Bacillati</taxon>
        <taxon>Actinomycetota</taxon>
        <taxon>Actinomycetes</taxon>
        <taxon>Nakamurellales</taxon>
        <taxon>Nakamurellaceae</taxon>
        <taxon>Nakamurella</taxon>
    </lineage>
</organism>
<dbReference type="eggNOG" id="COG2867">
    <property type="taxonomic scope" value="Bacteria"/>
</dbReference>
<reference evidence="2 3" key="2">
    <citation type="journal article" date="2010" name="Stand. Genomic Sci.">
        <title>Complete genome sequence of Nakamurella multipartita type strain (Y-104).</title>
        <authorList>
            <person name="Tice H."/>
            <person name="Mayilraj S."/>
            <person name="Sims D."/>
            <person name="Lapidus A."/>
            <person name="Nolan M."/>
            <person name="Lucas S."/>
            <person name="Glavina Del Rio T."/>
            <person name="Copeland A."/>
            <person name="Cheng J.F."/>
            <person name="Meincke L."/>
            <person name="Bruce D."/>
            <person name="Goodwin L."/>
            <person name="Pitluck S."/>
            <person name="Ivanova N."/>
            <person name="Mavromatis K."/>
            <person name="Ovchinnikova G."/>
            <person name="Pati A."/>
            <person name="Chen A."/>
            <person name="Palaniappan K."/>
            <person name="Land M."/>
            <person name="Hauser L."/>
            <person name="Chang Y.J."/>
            <person name="Jeffries C.D."/>
            <person name="Detter J.C."/>
            <person name="Brettin T."/>
            <person name="Rohde M."/>
            <person name="Goker M."/>
            <person name="Bristow J."/>
            <person name="Eisen J.A."/>
            <person name="Markowitz V."/>
            <person name="Hugenholtz P."/>
            <person name="Kyrpides N.C."/>
            <person name="Klenk H.P."/>
            <person name="Chen F."/>
        </authorList>
    </citation>
    <scope>NUCLEOTIDE SEQUENCE [LARGE SCALE GENOMIC DNA]</scope>
    <source>
        <strain evidence="3">ATCC 700099 / DSM 44233 / CIP 104796 / JCM 9543 / NBRC 105858 / Y-104</strain>
    </source>
</reference>
<feature type="domain" description="Coenzyme Q-binding protein COQ10 START" evidence="1">
    <location>
        <begin position="13"/>
        <end position="134"/>
    </location>
</feature>
<reference evidence="3" key="1">
    <citation type="submission" date="2009-09" db="EMBL/GenBank/DDBJ databases">
        <title>The complete genome of Nakamurella multipartita DSM 44233.</title>
        <authorList>
            <consortium name="US DOE Joint Genome Institute (JGI-PGF)"/>
            <person name="Lucas S."/>
            <person name="Copeland A."/>
            <person name="Lapidus A."/>
            <person name="Glavina del Rio T."/>
            <person name="Dalin E."/>
            <person name="Tice H."/>
            <person name="Bruce D."/>
            <person name="Goodwin L."/>
            <person name="Pitluck S."/>
            <person name="Kyrpides N."/>
            <person name="Mavromatis K."/>
            <person name="Ivanova N."/>
            <person name="Ovchinnikova G."/>
            <person name="Sims D."/>
            <person name="Meincke L."/>
            <person name="Brettin T."/>
            <person name="Detter J.C."/>
            <person name="Han C."/>
            <person name="Larimer F."/>
            <person name="Land M."/>
            <person name="Hauser L."/>
            <person name="Markowitz V."/>
            <person name="Cheng J.-F."/>
            <person name="Hugenholtz P."/>
            <person name="Woyke T."/>
            <person name="Wu D."/>
            <person name="Klenk H.-P."/>
            <person name="Eisen J.A."/>
        </authorList>
    </citation>
    <scope>NUCLEOTIDE SEQUENCE [LARGE SCALE GENOMIC DNA]</scope>
    <source>
        <strain evidence="3">ATCC 700099 / DSM 44233 / CIP 104796 / JCM 9543 / NBRC 105858 / Y-104</strain>
    </source>
</reference>
<dbReference type="KEGG" id="nml:Namu_5126"/>
<gene>
    <name evidence="2" type="ordered locus">Namu_5126</name>
</gene>
<dbReference type="RefSeq" id="WP_015750204.1">
    <property type="nucleotide sequence ID" value="NC_013235.1"/>
</dbReference>
<dbReference type="Pfam" id="PF03364">
    <property type="entry name" value="Polyketide_cyc"/>
    <property type="match status" value="1"/>
</dbReference>
<keyword evidence="3" id="KW-1185">Reference proteome</keyword>
<dbReference type="Proteomes" id="UP000002218">
    <property type="component" value="Chromosome"/>
</dbReference>
<dbReference type="InterPro" id="IPR005031">
    <property type="entry name" value="COQ10_START"/>
</dbReference>
<dbReference type="EMBL" id="CP001737">
    <property type="protein sequence ID" value="ACV81396.1"/>
    <property type="molecule type" value="Genomic_DNA"/>
</dbReference>
<dbReference type="HOGENOM" id="CLU_137983_0_0_11"/>
<evidence type="ECO:0000313" key="2">
    <source>
        <dbReference type="EMBL" id="ACV81396.1"/>
    </source>
</evidence>
<proteinExistence type="predicted"/>
<dbReference type="Gene3D" id="3.30.530.20">
    <property type="match status" value="1"/>
</dbReference>